<protein>
    <submittedName>
        <fullName evidence="6">NAD dependent epimerase/dehydratase family protein</fullName>
    </submittedName>
</protein>
<evidence type="ECO:0000313" key="6">
    <source>
        <dbReference type="EMBL" id="KTD47916.1"/>
    </source>
</evidence>
<dbReference type="OrthoDB" id="9803010at2"/>
<keyword evidence="4" id="KW-0456">Lyase</keyword>
<dbReference type="STRING" id="45073.Lqui_2180"/>
<dbReference type="InterPro" id="IPR044516">
    <property type="entry name" value="UXS-like"/>
</dbReference>
<proteinExistence type="predicted"/>
<comment type="cofactor">
    <cofactor evidence="1">
        <name>NAD(+)</name>
        <dbReference type="ChEBI" id="CHEBI:57540"/>
    </cofactor>
</comment>
<dbReference type="Proteomes" id="UP000054618">
    <property type="component" value="Unassembled WGS sequence"/>
</dbReference>
<evidence type="ECO:0000256" key="2">
    <source>
        <dbReference type="ARBA" id="ARBA00022793"/>
    </source>
</evidence>
<feature type="domain" description="NAD-dependent epimerase/dehydratase" evidence="5">
    <location>
        <begin position="3"/>
        <end position="245"/>
    </location>
</feature>
<evidence type="ECO:0000259" key="5">
    <source>
        <dbReference type="Pfam" id="PF01370"/>
    </source>
</evidence>
<comment type="caution">
    <text evidence="6">The sequence shown here is derived from an EMBL/GenBank/DDBJ whole genome shotgun (WGS) entry which is preliminary data.</text>
</comment>
<dbReference type="PATRIC" id="fig|45073.5.peg.2301"/>
<evidence type="ECO:0000256" key="3">
    <source>
        <dbReference type="ARBA" id="ARBA00023027"/>
    </source>
</evidence>
<evidence type="ECO:0000313" key="7">
    <source>
        <dbReference type="Proteomes" id="UP000054618"/>
    </source>
</evidence>
<dbReference type="InterPro" id="IPR001509">
    <property type="entry name" value="Epimerase_deHydtase"/>
</dbReference>
<dbReference type="GO" id="GO:0048040">
    <property type="term" value="F:UDP-glucuronate decarboxylase activity"/>
    <property type="evidence" value="ECO:0007669"/>
    <property type="project" value="TreeGrafter"/>
</dbReference>
<keyword evidence="7" id="KW-1185">Reference proteome</keyword>
<keyword evidence="2" id="KW-0210">Decarboxylase</keyword>
<dbReference type="GO" id="GO:0042732">
    <property type="term" value="P:D-xylose metabolic process"/>
    <property type="evidence" value="ECO:0007669"/>
    <property type="project" value="InterPro"/>
</dbReference>
<keyword evidence="3" id="KW-0520">NAD</keyword>
<dbReference type="GO" id="GO:0005737">
    <property type="term" value="C:cytoplasm"/>
    <property type="evidence" value="ECO:0007669"/>
    <property type="project" value="TreeGrafter"/>
</dbReference>
<dbReference type="RefSeq" id="WP_058508270.1">
    <property type="nucleotide sequence ID" value="NZ_CAAAIK010000024.1"/>
</dbReference>
<dbReference type="SUPFAM" id="SSF51735">
    <property type="entry name" value="NAD(P)-binding Rossmann-fold domains"/>
    <property type="match status" value="1"/>
</dbReference>
<dbReference type="Pfam" id="PF01370">
    <property type="entry name" value="Epimerase"/>
    <property type="match status" value="1"/>
</dbReference>
<evidence type="ECO:0000256" key="4">
    <source>
        <dbReference type="ARBA" id="ARBA00023239"/>
    </source>
</evidence>
<accession>A0A0W0XTH8</accession>
<dbReference type="InterPro" id="IPR036291">
    <property type="entry name" value="NAD(P)-bd_dom_sf"/>
</dbReference>
<gene>
    <name evidence="6" type="ORF">Lqui_2180</name>
</gene>
<dbReference type="PANTHER" id="PTHR43078:SF6">
    <property type="entry name" value="UDP-GLUCURONIC ACID DECARBOXYLASE 1"/>
    <property type="match status" value="1"/>
</dbReference>
<sequence>MNIFITGGCGFIGSHLCEYYLEKRHKVITVDNLSSGRLENIETLKKNASFTFIEADILEWPDLKETLKWADVIFHFAATVGMFNVVNDPISTLINNLMGCQRLLKNMSEIKSDAIVLIASSSSVYGDNQSLSNENDNLNIHRLSCSTSTYPISKLADEALAYAYIHRYQLNIILARIFNTIGPRQTDLYGMVVPRFIKQACSNEPITIFGDGTQTRSFCDVRDVIKAMDMLIHEPKALGQSINIGNSSEISINDLAQLVRSQANSHSVIQYLSYEQAYGEHFIDITQRCPDLSKLYHLTNFKHQWTLTDTVGDLIARQKQA</sequence>
<dbReference type="EMBL" id="LNYS01000018">
    <property type="protein sequence ID" value="KTD47916.1"/>
    <property type="molecule type" value="Genomic_DNA"/>
</dbReference>
<name>A0A0W0XTH8_9GAMM</name>
<dbReference type="AlphaFoldDB" id="A0A0W0XTH8"/>
<reference evidence="6 7" key="1">
    <citation type="submission" date="2015-11" db="EMBL/GenBank/DDBJ databases">
        <title>Genomic analysis of 38 Legionella species identifies large and diverse effector repertoires.</title>
        <authorList>
            <person name="Burstein D."/>
            <person name="Amaro F."/>
            <person name="Zusman T."/>
            <person name="Lifshitz Z."/>
            <person name="Cohen O."/>
            <person name="Gilbert J.A."/>
            <person name="Pupko T."/>
            <person name="Shuman H.A."/>
            <person name="Segal G."/>
        </authorList>
    </citation>
    <scope>NUCLEOTIDE SEQUENCE [LARGE SCALE GENOMIC DNA]</scope>
    <source>
        <strain evidence="6 7">CDC#1442-AUS-E</strain>
    </source>
</reference>
<dbReference type="PANTHER" id="PTHR43078">
    <property type="entry name" value="UDP-GLUCURONIC ACID DECARBOXYLASE-RELATED"/>
    <property type="match status" value="1"/>
</dbReference>
<evidence type="ECO:0000256" key="1">
    <source>
        <dbReference type="ARBA" id="ARBA00001911"/>
    </source>
</evidence>
<dbReference type="Gene3D" id="3.40.50.720">
    <property type="entry name" value="NAD(P)-binding Rossmann-like Domain"/>
    <property type="match status" value="1"/>
</dbReference>
<organism evidence="6 7">
    <name type="scientific">Legionella quinlivanii</name>
    <dbReference type="NCBI Taxonomy" id="45073"/>
    <lineage>
        <taxon>Bacteria</taxon>
        <taxon>Pseudomonadati</taxon>
        <taxon>Pseudomonadota</taxon>
        <taxon>Gammaproteobacteria</taxon>
        <taxon>Legionellales</taxon>
        <taxon>Legionellaceae</taxon>
        <taxon>Legionella</taxon>
    </lineage>
</organism>
<dbReference type="GO" id="GO:0070403">
    <property type="term" value="F:NAD+ binding"/>
    <property type="evidence" value="ECO:0007669"/>
    <property type="project" value="InterPro"/>
</dbReference>